<evidence type="ECO:0000256" key="13">
    <source>
        <dbReference type="ARBA" id="ARBA00067609"/>
    </source>
</evidence>
<reference evidence="18 19" key="1">
    <citation type="journal article" date="2018" name="Genome Biol. Evol.">
        <title>Partnering With a Pest: Genomes of Hemlock Woolly Adelgid Symbionts Reveal Atypical Nutritional Provisioning Patterns in Dual-Obligate Bacteria.</title>
        <authorList>
            <person name="Weglarz K.M."/>
            <person name="Havill N.P."/>
            <person name="Burke G.R."/>
            <person name="von Dohlen C.D."/>
        </authorList>
    </citation>
    <scope>NUCLEOTIDE SEQUENCE [LARGE SCALE GENOMIC DNA]</scope>
    <source>
        <strain evidence="18">ENA</strain>
    </source>
</reference>
<dbReference type="CDD" id="cd06257">
    <property type="entry name" value="DnaJ"/>
    <property type="match status" value="1"/>
</dbReference>
<keyword evidence="8 14" id="KW-0862">Zinc</keyword>
<comment type="function">
    <text evidence="11 14">Participates actively in the response to hyperosmotic and heat shock by preventing the aggregation of stress-denatured proteins and by disaggregating proteins, also in an autonomous, DnaK-independent fashion. Unfolded proteins bind initially to DnaJ; upon interaction with the DnaJ-bound protein, DnaK hydrolyzes its bound ATP, resulting in the formation of a stable complex. GrpE releases ADP from DnaK; ATP binding to DnaK triggers the release of the substrate protein, thus completing the reaction cycle. Several rounds of ATP-dependent interactions between DnaJ, DnaK and GrpE are required for fully efficient folding. Also involved, together with DnaK and GrpE, in the DNA replication of plasmids through activation of initiation proteins.</text>
</comment>
<dbReference type="Gene3D" id="2.10.230.10">
    <property type="entry name" value="Heat shock protein DnaJ, cysteine-rich domain"/>
    <property type="match status" value="1"/>
</dbReference>
<dbReference type="GO" id="GO:0009408">
    <property type="term" value="P:response to heat"/>
    <property type="evidence" value="ECO:0007669"/>
    <property type="project" value="InterPro"/>
</dbReference>
<dbReference type="SUPFAM" id="SSF49493">
    <property type="entry name" value="HSP40/DnaJ peptide-binding domain"/>
    <property type="match status" value="2"/>
</dbReference>
<dbReference type="FunFam" id="2.60.260.20:FF:000004">
    <property type="entry name" value="Molecular chaperone DnaJ"/>
    <property type="match status" value="1"/>
</dbReference>
<comment type="similarity">
    <text evidence="12 14">Belongs to the DnaJ family.</text>
</comment>
<dbReference type="HAMAP" id="MF_01152">
    <property type="entry name" value="DnaJ"/>
    <property type="match status" value="1"/>
</dbReference>
<comment type="subunit">
    <text evidence="2 14">Homodimer.</text>
</comment>
<feature type="binding site" evidence="14">
    <location>
        <position position="201"/>
    </location>
    <ligand>
        <name>Zn(2+)</name>
        <dbReference type="ChEBI" id="CHEBI:29105"/>
        <label>1</label>
    </ligand>
</feature>
<keyword evidence="10 14" id="KW-0143">Chaperone</keyword>
<evidence type="ECO:0000256" key="11">
    <source>
        <dbReference type="ARBA" id="ARBA00053423"/>
    </source>
</evidence>
<proteinExistence type="inferred from homology"/>
<dbReference type="AlphaFoldDB" id="A0A3S9J7K7"/>
<protein>
    <recommendedName>
        <fullName evidence="13 14">Chaperone protein DnaJ</fullName>
    </recommendedName>
</protein>
<dbReference type="NCBIfam" id="NF008035">
    <property type="entry name" value="PRK10767.1"/>
    <property type="match status" value="1"/>
</dbReference>
<accession>A0A3S9J7K7</accession>
<evidence type="ECO:0000256" key="3">
    <source>
        <dbReference type="ARBA" id="ARBA00022490"/>
    </source>
</evidence>
<feature type="binding site" evidence="14">
    <location>
        <position position="148"/>
    </location>
    <ligand>
        <name>Zn(2+)</name>
        <dbReference type="ChEBI" id="CHEBI:29105"/>
        <label>1</label>
    </ligand>
</feature>
<keyword evidence="7 14" id="KW-0863">Zinc-finger</keyword>
<dbReference type="SMART" id="SM00271">
    <property type="entry name" value="DnaJ"/>
    <property type="match status" value="1"/>
</dbReference>
<dbReference type="InterPro" id="IPR018253">
    <property type="entry name" value="DnaJ_domain_CS"/>
</dbReference>
<feature type="repeat" description="CXXCXGXG motif" evidence="14">
    <location>
        <begin position="201"/>
        <end position="208"/>
    </location>
</feature>
<dbReference type="InterPro" id="IPR001623">
    <property type="entry name" value="DnaJ_domain"/>
</dbReference>
<feature type="binding site" evidence="14">
    <location>
        <position position="151"/>
    </location>
    <ligand>
        <name>Zn(2+)</name>
        <dbReference type="ChEBI" id="CHEBI:29105"/>
        <label>1</label>
    </ligand>
</feature>
<gene>
    <name evidence="14 18" type="primary">dnaJ</name>
    <name evidence="18" type="ORF">C3B56_00145</name>
</gene>
<dbReference type="SUPFAM" id="SSF46565">
    <property type="entry name" value="Chaperone J-domain"/>
    <property type="match status" value="1"/>
</dbReference>
<dbReference type="KEGG" id="aade:C3B56_00145"/>
<dbReference type="InterPro" id="IPR012724">
    <property type="entry name" value="DnaJ"/>
</dbReference>
<evidence type="ECO:0000256" key="10">
    <source>
        <dbReference type="ARBA" id="ARBA00023186"/>
    </source>
</evidence>
<dbReference type="InterPro" id="IPR036869">
    <property type="entry name" value="J_dom_sf"/>
</dbReference>
<dbReference type="Gene3D" id="1.10.287.110">
    <property type="entry name" value="DnaJ domain"/>
    <property type="match status" value="1"/>
</dbReference>
<comment type="domain">
    <text evidence="14">The J domain is necessary and sufficient to stimulate DnaK ATPase activity. Zinc center 1 plays an important role in the autonomous, DnaK-independent chaperone activity of DnaJ. Zinc center 2 is essential for interaction with DnaK and for DnaJ activity.</text>
</comment>
<evidence type="ECO:0000256" key="14">
    <source>
        <dbReference type="HAMAP-Rule" id="MF_01152"/>
    </source>
</evidence>
<dbReference type="GO" id="GO:0005524">
    <property type="term" value="F:ATP binding"/>
    <property type="evidence" value="ECO:0007669"/>
    <property type="project" value="InterPro"/>
</dbReference>
<evidence type="ECO:0000256" key="7">
    <source>
        <dbReference type="ARBA" id="ARBA00022771"/>
    </source>
</evidence>
<evidence type="ECO:0000256" key="2">
    <source>
        <dbReference type="ARBA" id="ARBA00011738"/>
    </source>
</evidence>
<sequence length="390" mass="44382">MKRDYYRILGISKSSNERAIKKAYKRLAMKYHPDKNPNDKSSENKFKEIKEAYETLIDKNKRAYYDQYGHYTANNKTNSGFGGFSSKFNNSSSDFGDIFGDIFGDMFGGNKRRKRKSKENLTFNIDLTLEESVCGTVKKVNIPMLKKCNYCNGSGSKPGFKLECCITCNGKGQVHMRQGFFTVQQTCQTCNGKGSFIRHLCKNCNGQGRKEILKSLSIKVPSGVNTNDRIKLNGEGPDNSVGITGDLYVRIIVKKHDMFERKGNNLHCKIPIGIVTASLGGNIEIPTINGRIKFKIPPETQTNKLFCIKGKGVKPFQHNKCGDLLCKIIVKTPTNLNERQKKLLKKFDFDLDYEEKIKESKKSVASRILQRSINLFNNMKKFFEDIINRY</sequence>
<evidence type="ECO:0000259" key="17">
    <source>
        <dbReference type="PROSITE" id="PS51188"/>
    </source>
</evidence>
<dbReference type="OrthoDB" id="9779889at2"/>
<dbReference type="GO" id="GO:0005737">
    <property type="term" value="C:cytoplasm"/>
    <property type="evidence" value="ECO:0007669"/>
    <property type="project" value="UniProtKB-SubCell"/>
</dbReference>
<evidence type="ECO:0000256" key="8">
    <source>
        <dbReference type="ARBA" id="ARBA00022833"/>
    </source>
</evidence>
<evidence type="ECO:0000256" key="12">
    <source>
        <dbReference type="ARBA" id="ARBA00061004"/>
    </source>
</evidence>
<dbReference type="GO" id="GO:0008270">
    <property type="term" value="F:zinc ion binding"/>
    <property type="evidence" value="ECO:0007669"/>
    <property type="project" value="UniProtKB-UniRule"/>
</dbReference>
<feature type="binding site" evidence="14">
    <location>
        <position position="190"/>
    </location>
    <ligand>
        <name>Zn(2+)</name>
        <dbReference type="ChEBI" id="CHEBI:29105"/>
        <label>2</label>
    </ligand>
</feature>
<feature type="binding site" evidence="14">
    <location>
        <position position="168"/>
    </location>
    <ligand>
        <name>Zn(2+)</name>
        <dbReference type="ChEBI" id="CHEBI:29105"/>
        <label>2</label>
    </ligand>
</feature>
<dbReference type="GO" id="GO:0006260">
    <property type="term" value="P:DNA replication"/>
    <property type="evidence" value="ECO:0007669"/>
    <property type="project" value="UniProtKB-KW"/>
</dbReference>
<feature type="domain" description="J" evidence="16">
    <location>
        <begin position="4"/>
        <end position="69"/>
    </location>
</feature>
<keyword evidence="5 14" id="KW-0479">Metal-binding</keyword>
<dbReference type="InterPro" id="IPR036410">
    <property type="entry name" value="HSP_DnaJ_Cys-rich_dom_sf"/>
</dbReference>
<keyword evidence="3 14" id="KW-0963">Cytoplasm</keyword>
<dbReference type="Pfam" id="PF01556">
    <property type="entry name" value="DnaJ_C"/>
    <property type="match status" value="1"/>
</dbReference>
<dbReference type="GO" id="GO:0042026">
    <property type="term" value="P:protein refolding"/>
    <property type="evidence" value="ECO:0007669"/>
    <property type="project" value="TreeGrafter"/>
</dbReference>
<feature type="repeat" description="CXXCXGXG motif" evidence="14">
    <location>
        <begin position="187"/>
        <end position="194"/>
    </location>
</feature>
<evidence type="ECO:0000256" key="15">
    <source>
        <dbReference type="PROSITE-ProRule" id="PRU00546"/>
    </source>
</evidence>
<evidence type="ECO:0000313" key="18">
    <source>
        <dbReference type="EMBL" id="AZP36254.1"/>
    </source>
</evidence>
<name>A0A3S9J7K7_9ENTR</name>
<organism evidence="18 19">
    <name type="scientific">Candidatus Annandia adelgestsuga</name>
    <dbReference type="NCBI Taxonomy" id="1302411"/>
    <lineage>
        <taxon>Bacteria</taxon>
        <taxon>Pseudomonadati</taxon>
        <taxon>Pseudomonadota</taxon>
        <taxon>Gammaproteobacteria</taxon>
        <taxon>Enterobacterales</taxon>
        <taxon>Enterobacteriaceae</taxon>
        <taxon>Candidatus Annandia</taxon>
    </lineage>
</organism>
<evidence type="ECO:0000256" key="6">
    <source>
        <dbReference type="ARBA" id="ARBA00022737"/>
    </source>
</evidence>
<dbReference type="PROSITE" id="PS50076">
    <property type="entry name" value="DNAJ_2"/>
    <property type="match status" value="1"/>
</dbReference>
<evidence type="ECO:0000256" key="1">
    <source>
        <dbReference type="ARBA" id="ARBA00004496"/>
    </source>
</evidence>
<keyword evidence="4 14" id="KW-0235">DNA replication</keyword>
<dbReference type="FunFam" id="2.10.230.10:FF:000002">
    <property type="entry name" value="Molecular chaperone DnaJ"/>
    <property type="match status" value="1"/>
</dbReference>
<dbReference type="PROSITE" id="PS00636">
    <property type="entry name" value="DNAJ_1"/>
    <property type="match status" value="1"/>
</dbReference>
<feature type="binding site" evidence="14">
    <location>
        <position position="204"/>
    </location>
    <ligand>
        <name>Zn(2+)</name>
        <dbReference type="ChEBI" id="CHEBI:29105"/>
        <label>1</label>
    </ligand>
</feature>
<evidence type="ECO:0000256" key="5">
    <source>
        <dbReference type="ARBA" id="ARBA00022723"/>
    </source>
</evidence>
<keyword evidence="19" id="KW-1185">Reference proteome</keyword>
<keyword evidence="9 14" id="KW-0346">Stress response</keyword>
<dbReference type="RefSeq" id="WP_126071520.1">
    <property type="nucleotide sequence ID" value="NZ_CP026513.1"/>
</dbReference>
<feature type="binding site" evidence="14">
    <location>
        <position position="165"/>
    </location>
    <ligand>
        <name>Zn(2+)</name>
        <dbReference type="ChEBI" id="CHEBI:29105"/>
        <label>2</label>
    </ligand>
</feature>
<dbReference type="EMBL" id="CP026513">
    <property type="protein sequence ID" value="AZP36254.1"/>
    <property type="molecule type" value="Genomic_DNA"/>
</dbReference>
<dbReference type="SUPFAM" id="SSF57938">
    <property type="entry name" value="DnaJ/Hsp40 cysteine-rich domain"/>
    <property type="match status" value="1"/>
</dbReference>
<dbReference type="Pfam" id="PF00226">
    <property type="entry name" value="DnaJ"/>
    <property type="match status" value="1"/>
</dbReference>
<dbReference type="PRINTS" id="PR00625">
    <property type="entry name" value="JDOMAIN"/>
</dbReference>
<dbReference type="PANTHER" id="PTHR43096:SF48">
    <property type="entry name" value="CHAPERONE PROTEIN DNAJ"/>
    <property type="match status" value="1"/>
</dbReference>
<dbReference type="InterPro" id="IPR001305">
    <property type="entry name" value="HSP_DnaJ_Cys-rich_dom"/>
</dbReference>
<dbReference type="GO" id="GO:0051082">
    <property type="term" value="F:unfolded protein binding"/>
    <property type="evidence" value="ECO:0007669"/>
    <property type="project" value="UniProtKB-UniRule"/>
</dbReference>
<dbReference type="PANTHER" id="PTHR43096">
    <property type="entry name" value="DNAJ HOMOLOG 1, MITOCHONDRIAL-RELATED"/>
    <property type="match status" value="1"/>
</dbReference>
<keyword evidence="6 14" id="KW-0677">Repeat</keyword>
<dbReference type="PROSITE" id="PS51188">
    <property type="entry name" value="ZF_CR"/>
    <property type="match status" value="1"/>
</dbReference>
<dbReference type="GO" id="GO:0031072">
    <property type="term" value="F:heat shock protein binding"/>
    <property type="evidence" value="ECO:0007669"/>
    <property type="project" value="InterPro"/>
</dbReference>
<feature type="zinc finger region" description="CR-type" evidence="15">
    <location>
        <begin position="135"/>
        <end position="213"/>
    </location>
</feature>
<dbReference type="InterPro" id="IPR002939">
    <property type="entry name" value="DnaJ_C"/>
</dbReference>
<feature type="repeat" description="CXXCXGXG motif" evidence="14">
    <location>
        <begin position="165"/>
        <end position="172"/>
    </location>
</feature>
<dbReference type="InterPro" id="IPR008971">
    <property type="entry name" value="HSP40/DnaJ_pept-bd"/>
</dbReference>
<dbReference type="Pfam" id="PF00684">
    <property type="entry name" value="DnaJ_CXXCXGXG"/>
    <property type="match status" value="1"/>
</dbReference>
<evidence type="ECO:0000313" key="19">
    <source>
        <dbReference type="Proteomes" id="UP000274458"/>
    </source>
</evidence>
<feature type="repeat" description="CXXCXGXG motif" evidence="14">
    <location>
        <begin position="148"/>
        <end position="155"/>
    </location>
</feature>
<evidence type="ECO:0000256" key="4">
    <source>
        <dbReference type="ARBA" id="ARBA00022705"/>
    </source>
</evidence>
<comment type="cofactor">
    <cofactor evidence="14">
        <name>Zn(2+)</name>
        <dbReference type="ChEBI" id="CHEBI:29105"/>
    </cofactor>
    <text evidence="14">Binds 2 Zn(2+) ions per monomer.</text>
</comment>
<dbReference type="NCBIfam" id="TIGR02349">
    <property type="entry name" value="DnaJ_bact"/>
    <property type="match status" value="1"/>
</dbReference>
<evidence type="ECO:0000256" key="9">
    <source>
        <dbReference type="ARBA" id="ARBA00023016"/>
    </source>
</evidence>
<dbReference type="Proteomes" id="UP000274458">
    <property type="component" value="Chromosome"/>
</dbReference>
<feature type="domain" description="CR-type" evidence="17">
    <location>
        <begin position="135"/>
        <end position="213"/>
    </location>
</feature>
<dbReference type="Gene3D" id="2.60.260.20">
    <property type="entry name" value="Urease metallochaperone UreE, N-terminal domain"/>
    <property type="match status" value="2"/>
</dbReference>
<dbReference type="CDD" id="cd10747">
    <property type="entry name" value="DnaJ_C"/>
    <property type="match status" value="1"/>
</dbReference>
<dbReference type="FunFam" id="1.10.287.110:FF:000034">
    <property type="entry name" value="Chaperone protein DnaJ"/>
    <property type="match status" value="1"/>
</dbReference>
<feature type="binding site" evidence="14">
    <location>
        <position position="187"/>
    </location>
    <ligand>
        <name>Zn(2+)</name>
        <dbReference type="ChEBI" id="CHEBI:29105"/>
        <label>2</label>
    </ligand>
</feature>
<comment type="subcellular location">
    <subcellularLocation>
        <location evidence="1 14">Cytoplasm</location>
    </subcellularLocation>
</comment>
<evidence type="ECO:0000259" key="16">
    <source>
        <dbReference type="PROSITE" id="PS50076"/>
    </source>
</evidence>